<dbReference type="GeneID" id="22575700"/>
<accession>A0A088RS04</accession>
<protein>
    <submittedName>
        <fullName evidence="2">Uncharacterized protein</fullName>
    </submittedName>
</protein>
<proteinExistence type="predicted"/>
<evidence type="ECO:0000313" key="3">
    <source>
        <dbReference type="Proteomes" id="UP000063063"/>
    </source>
</evidence>
<evidence type="ECO:0000256" key="1">
    <source>
        <dbReference type="SAM" id="MobiDB-lite"/>
    </source>
</evidence>
<dbReference type="eggNOG" id="ENOG502SJM2">
    <property type="taxonomic scope" value="Eukaryota"/>
</dbReference>
<organism evidence="2 3">
    <name type="scientific">Leishmania panamensis</name>
    <dbReference type="NCBI Taxonomy" id="5679"/>
    <lineage>
        <taxon>Eukaryota</taxon>
        <taxon>Discoba</taxon>
        <taxon>Euglenozoa</taxon>
        <taxon>Kinetoplastea</taxon>
        <taxon>Metakinetoplastina</taxon>
        <taxon>Trypanosomatida</taxon>
        <taxon>Trypanosomatidae</taxon>
        <taxon>Leishmaniinae</taxon>
        <taxon>Leishmania</taxon>
        <taxon>Leishmania guyanensis species complex</taxon>
    </lineage>
</organism>
<evidence type="ECO:0000313" key="2">
    <source>
        <dbReference type="EMBL" id="AIN98917.1"/>
    </source>
</evidence>
<sequence length="527" mass="57146">MEAVSATTRDGNETSWSVLSVLHVFHLAHVALTVDADSSSCVEEMSTAELVACVRRLLCMGQSHSSSVDSPAPKQEVSAPYVARALLLRLHRLVEAHERFLAWMRTRPSVAVTGTPDDAAAEDAFLADAAAFLHTLPPPDVLQASAPSPPKTERREASRRSSYAQLLSANLYAISTFVDVMVVAPPGTSPRTLTFSSLTLRRELRSLPQPIEAAALSLLYYLITLTVDVVESSVLCCCRVAGFHFAYEDEGSLVRFAQMSVDFPAATTSAVQLSASPSSCTYVSSLHALLYPVLQQEGSHLLERLLRCEQREAQCLGKTADADRIHRRLLARHVLRRLGHLFFHPLRADRTSAGMTSHTTAMAASDRTDAAIVTWMAEQLQRMIYLSSPTAERERSDDTSQGFSAALAGKEYRPCRFEAESLAELLRLLIAQIDADSSPLPSGGAYVCGCSNDSICSSTGSTVRPTSSTAEGVIDLPRMLEYLVLLSPVIEAAPAPGSGALARFPEREALMKARECVVRFSLHASPQ</sequence>
<reference evidence="2 3" key="1">
    <citation type="journal article" date="2015" name="Sci. Rep.">
        <title>The genome of Leishmania panamensis: insights into genomics of the L. (Viannia) subgenus.</title>
        <authorList>
            <person name="Llanes A."/>
            <person name="Restrepo C.M."/>
            <person name="Vecchio G.D."/>
            <person name="Anguizola F.J."/>
            <person name="Lleonart R."/>
        </authorList>
    </citation>
    <scope>NUCLEOTIDE SEQUENCE [LARGE SCALE GENOMIC DNA]</scope>
    <source>
        <strain evidence="2 3">MHOM/PA/94/PSC-1</strain>
    </source>
</reference>
<dbReference type="VEuPathDB" id="TriTrypDB:LPMP_250520"/>
<dbReference type="Proteomes" id="UP000063063">
    <property type="component" value="Chromosome 25"/>
</dbReference>
<dbReference type="VEuPathDB" id="TriTrypDB:LPAL13_250009700"/>
<keyword evidence="3" id="KW-1185">Reference proteome</keyword>
<dbReference type="OrthoDB" id="267418at2759"/>
<gene>
    <name evidence="2" type="ORF">LPMP_250520</name>
</gene>
<dbReference type="RefSeq" id="XP_010699624.1">
    <property type="nucleotide sequence ID" value="XM_010701322.1"/>
</dbReference>
<name>A0A088RS04_LEIPA</name>
<dbReference type="KEGG" id="lpan:LPMP_250520"/>
<dbReference type="AlphaFoldDB" id="A0A088RS04"/>
<dbReference type="EMBL" id="CP009394">
    <property type="protein sequence ID" value="AIN98917.1"/>
    <property type="molecule type" value="Genomic_DNA"/>
</dbReference>
<feature type="region of interest" description="Disordered" evidence="1">
    <location>
        <begin position="140"/>
        <end position="159"/>
    </location>
</feature>